<feature type="compositionally biased region" description="Polar residues" evidence="1">
    <location>
        <begin position="1"/>
        <end position="13"/>
    </location>
</feature>
<accession>A0A0L0G141</accession>
<feature type="region of interest" description="Disordered" evidence="1">
    <location>
        <begin position="1"/>
        <end position="68"/>
    </location>
</feature>
<reference evidence="2 3" key="1">
    <citation type="submission" date="2011-02" db="EMBL/GenBank/DDBJ databases">
        <title>The Genome Sequence of Sphaeroforma arctica JP610.</title>
        <authorList>
            <consortium name="The Broad Institute Genome Sequencing Platform"/>
            <person name="Russ C."/>
            <person name="Cuomo C."/>
            <person name="Young S.K."/>
            <person name="Zeng Q."/>
            <person name="Gargeya S."/>
            <person name="Alvarado L."/>
            <person name="Berlin A."/>
            <person name="Chapman S.B."/>
            <person name="Chen Z."/>
            <person name="Freedman E."/>
            <person name="Gellesch M."/>
            <person name="Goldberg J."/>
            <person name="Griggs A."/>
            <person name="Gujja S."/>
            <person name="Heilman E."/>
            <person name="Heiman D."/>
            <person name="Howarth C."/>
            <person name="Mehta T."/>
            <person name="Neiman D."/>
            <person name="Pearson M."/>
            <person name="Roberts A."/>
            <person name="Saif S."/>
            <person name="Shea T."/>
            <person name="Shenoy N."/>
            <person name="Sisk P."/>
            <person name="Stolte C."/>
            <person name="Sykes S."/>
            <person name="White J."/>
            <person name="Yandava C."/>
            <person name="Burger G."/>
            <person name="Gray M.W."/>
            <person name="Holland P.W.H."/>
            <person name="King N."/>
            <person name="Lang F.B.F."/>
            <person name="Roger A.J."/>
            <person name="Ruiz-Trillo I."/>
            <person name="Haas B."/>
            <person name="Nusbaum C."/>
            <person name="Birren B."/>
        </authorList>
    </citation>
    <scope>NUCLEOTIDE SEQUENCE [LARGE SCALE GENOMIC DNA]</scope>
    <source>
        <strain evidence="2 3">JP610</strain>
    </source>
</reference>
<feature type="compositionally biased region" description="Acidic residues" evidence="1">
    <location>
        <begin position="59"/>
        <end position="68"/>
    </location>
</feature>
<evidence type="ECO:0000313" key="2">
    <source>
        <dbReference type="EMBL" id="KNC82852.1"/>
    </source>
</evidence>
<dbReference type="Proteomes" id="UP000054560">
    <property type="component" value="Unassembled WGS sequence"/>
</dbReference>
<gene>
    <name evidence="2" type="ORF">SARC_04876</name>
</gene>
<name>A0A0L0G141_9EUKA</name>
<protein>
    <submittedName>
        <fullName evidence="2">Uncharacterized protein</fullName>
    </submittedName>
</protein>
<evidence type="ECO:0000256" key="1">
    <source>
        <dbReference type="SAM" id="MobiDB-lite"/>
    </source>
</evidence>
<dbReference type="EMBL" id="KQ241886">
    <property type="protein sequence ID" value="KNC82852.1"/>
    <property type="molecule type" value="Genomic_DNA"/>
</dbReference>
<feature type="compositionally biased region" description="Basic and acidic residues" evidence="1">
    <location>
        <begin position="40"/>
        <end position="53"/>
    </location>
</feature>
<organism evidence="2 3">
    <name type="scientific">Sphaeroforma arctica JP610</name>
    <dbReference type="NCBI Taxonomy" id="667725"/>
    <lineage>
        <taxon>Eukaryota</taxon>
        <taxon>Ichthyosporea</taxon>
        <taxon>Ichthyophonida</taxon>
        <taxon>Sphaeroforma</taxon>
    </lineage>
</organism>
<keyword evidence="3" id="KW-1185">Reference proteome</keyword>
<dbReference type="GeneID" id="25905380"/>
<dbReference type="AlphaFoldDB" id="A0A0L0G141"/>
<dbReference type="RefSeq" id="XP_014156754.1">
    <property type="nucleotide sequence ID" value="XM_014301279.1"/>
</dbReference>
<sequence>MSYQNDEIFQNLPNEEGDIGFSSSDASDTMPPLMSTSSSKVEEDLRPEEHGNGRGELPTIDEVEEKRF</sequence>
<evidence type="ECO:0000313" key="3">
    <source>
        <dbReference type="Proteomes" id="UP000054560"/>
    </source>
</evidence>
<proteinExistence type="predicted"/>